<sequence>MTILDSEFVNHILKTSKINLGIIYFFEHIAIIEFNEGVHIDINNASEIIEELNAFFGPSKPYGVIANRINSYSVKLLDAKLILYQAKNLCAYAVVGHNSASKMNAEIENMFCNATKINYDNIYEAISSVNSRVKETIIIPLN</sequence>
<dbReference type="Proteomes" id="UP001597011">
    <property type="component" value="Unassembled WGS sequence"/>
</dbReference>
<comment type="caution">
    <text evidence="1">The sequence shown here is derived from an EMBL/GenBank/DDBJ whole genome shotgun (WGS) entry which is preliminary data.</text>
</comment>
<organism evidence="1 2">
    <name type="scientific">Mariniflexile aquimaris</name>
    <dbReference type="NCBI Taxonomy" id="881009"/>
    <lineage>
        <taxon>Bacteria</taxon>
        <taxon>Pseudomonadati</taxon>
        <taxon>Bacteroidota</taxon>
        <taxon>Flavobacteriia</taxon>
        <taxon>Flavobacteriales</taxon>
        <taxon>Flavobacteriaceae</taxon>
        <taxon>Mariniflexile</taxon>
    </lineage>
</organism>
<accession>A0ABW3BTN1</accession>
<gene>
    <name evidence="1" type="ORF">ACFQ0I_09570</name>
</gene>
<dbReference type="RefSeq" id="WP_379941648.1">
    <property type="nucleotide sequence ID" value="NZ_JBHTIB010000012.1"/>
</dbReference>
<protein>
    <submittedName>
        <fullName evidence="1">Uncharacterized protein</fullName>
    </submittedName>
</protein>
<name>A0ABW3BTN1_9FLAO</name>
<dbReference type="EMBL" id="JBHTIB010000012">
    <property type="protein sequence ID" value="MFD0836012.1"/>
    <property type="molecule type" value="Genomic_DNA"/>
</dbReference>
<evidence type="ECO:0000313" key="2">
    <source>
        <dbReference type="Proteomes" id="UP001597011"/>
    </source>
</evidence>
<proteinExistence type="predicted"/>
<evidence type="ECO:0000313" key="1">
    <source>
        <dbReference type="EMBL" id="MFD0836012.1"/>
    </source>
</evidence>
<reference evidence="2" key="1">
    <citation type="journal article" date="2019" name="Int. J. Syst. Evol. Microbiol.">
        <title>The Global Catalogue of Microorganisms (GCM) 10K type strain sequencing project: providing services to taxonomists for standard genome sequencing and annotation.</title>
        <authorList>
            <consortium name="The Broad Institute Genomics Platform"/>
            <consortium name="The Broad Institute Genome Sequencing Center for Infectious Disease"/>
            <person name="Wu L."/>
            <person name="Ma J."/>
        </authorList>
    </citation>
    <scope>NUCLEOTIDE SEQUENCE [LARGE SCALE GENOMIC DNA]</scope>
    <source>
        <strain evidence="2">CCUG 60529</strain>
    </source>
</reference>
<keyword evidence="2" id="KW-1185">Reference proteome</keyword>